<feature type="transmembrane region" description="Helical" evidence="2">
    <location>
        <begin position="91"/>
        <end position="110"/>
    </location>
</feature>
<evidence type="ECO:0000313" key="4">
    <source>
        <dbReference type="Proteomes" id="UP000092024"/>
    </source>
</evidence>
<proteinExistence type="predicted"/>
<name>A0A1A5YP27_9BACL</name>
<feature type="region of interest" description="Disordered" evidence="1">
    <location>
        <begin position="19"/>
        <end position="42"/>
    </location>
</feature>
<keyword evidence="2" id="KW-0472">Membrane</keyword>
<protein>
    <submittedName>
        <fullName evidence="3">Uncharacterized protein</fullName>
    </submittedName>
</protein>
<keyword evidence="2" id="KW-1133">Transmembrane helix</keyword>
<evidence type="ECO:0000256" key="1">
    <source>
        <dbReference type="SAM" id="MobiDB-lite"/>
    </source>
</evidence>
<keyword evidence="4" id="KW-1185">Reference proteome</keyword>
<gene>
    <name evidence="3" type="ORF">A7K91_19265</name>
</gene>
<accession>A0A1A5YP27</accession>
<evidence type="ECO:0000313" key="3">
    <source>
        <dbReference type="EMBL" id="OBR67359.1"/>
    </source>
</evidence>
<comment type="caution">
    <text evidence="3">The sequence shown here is derived from an EMBL/GenBank/DDBJ whole genome shotgun (WGS) entry which is preliminary data.</text>
</comment>
<dbReference type="EMBL" id="LYPA01000038">
    <property type="protein sequence ID" value="OBR67359.1"/>
    <property type="molecule type" value="Genomic_DNA"/>
</dbReference>
<dbReference type="Proteomes" id="UP000092024">
    <property type="component" value="Unassembled WGS sequence"/>
</dbReference>
<organism evidence="3 4">
    <name type="scientific">Paenibacillus oryzae</name>
    <dbReference type="NCBI Taxonomy" id="1844972"/>
    <lineage>
        <taxon>Bacteria</taxon>
        <taxon>Bacillati</taxon>
        <taxon>Bacillota</taxon>
        <taxon>Bacilli</taxon>
        <taxon>Bacillales</taxon>
        <taxon>Paenibacillaceae</taxon>
        <taxon>Paenibacillus</taxon>
    </lineage>
</organism>
<reference evidence="3 4" key="1">
    <citation type="submission" date="2016-05" db="EMBL/GenBank/DDBJ databases">
        <title>Paenibacillus oryzae. sp. nov., isolated from the rice root.</title>
        <authorList>
            <person name="Zhang J."/>
            <person name="Zhang X."/>
        </authorList>
    </citation>
    <scope>NUCLEOTIDE SEQUENCE [LARGE SCALE GENOMIC DNA]</scope>
    <source>
        <strain evidence="3 4">1DrF-4</strain>
    </source>
</reference>
<dbReference type="AlphaFoldDB" id="A0A1A5YP27"/>
<dbReference type="STRING" id="1844972.A7K91_19265"/>
<keyword evidence="2" id="KW-0812">Transmembrane</keyword>
<sequence length="298" mass="34124">MGLAPMAEKEEVEKRYTTLLKRERARQKQSASESASSEGRDEPEFTKITEAYRYILEYEDRKITEAFNQQEYGKYGGMAEKAQKVDHFWRYYKFHTLGAIALIALLIYGINSYIDHREHQKYLASLPPVDVHVSFFGTFMLPEGQKDQTAVNAALLSHFPEWQRVDSTITFVPQDDMNQMAYLQKAAVTLVTEKADVYIMDRSMLQYIGTQGVLMELDDKTDIIKGLDEKRLQKLTVTPGVLDETPGEEHIYAIDLSGSWLDKELPLLKMDLFAGVRVNSENPEKALQFIKTFASAIK</sequence>
<dbReference type="Gene3D" id="3.40.190.10">
    <property type="entry name" value="Periplasmic binding protein-like II"/>
    <property type="match status" value="1"/>
</dbReference>
<evidence type="ECO:0000256" key="2">
    <source>
        <dbReference type="SAM" id="Phobius"/>
    </source>
</evidence>